<dbReference type="SUPFAM" id="SSF50978">
    <property type="entry name" value="WD40 repeat-like"/>
    <property type="match status" value="1"/>
</dbReference>
<feature type="compositionally biased region" description="Polar residues" evidence="8">
    <location>
        <begin position="1"/>
        <end position="23"/>
    </location>
</feature>
<evidence type="ECO:0000313" key="10">
    <source>
        <dbReference type="EMBL" id="CAG8512032.1"/>
    </source>
</evidence>
<dbReference type="Pfam" id="PF24807">
    <property type="entry name" value="WD40_CDC20-Fz"/>
    <property type="match status" value="1"/>
</dbReference>
<comment type="similarity">
    <text evidence="1">Belongs to the WD repeat CDC20/Fizzy family.</text>
</comment>
<feature type="repeat" description="WD" evidence="7">
    <location>
        <begin position="338"/>
        <end position="379"/>
    </location>
</feature>
<dbReference type="InterPro" id="IPR015943">
    <property type="entry name" value="WD40/YVTN_repeat-like_dom_sf"/>
</dbReference>
<keyword evidence="2 7" id="KW-0853">WD repeat</keyword>
<evidence type="ECO:0000313" key="11">
    <source>
        <dbReference type="Proteomes" id="UP000789375"/>
    </source>
</evidence>
<dbReference type="PROSITE" id="PS00678">
    <property type="entry name" value="WD_REPEATS_1"/>
    <property type="match status" value="1"/>
</dbReference>
<accession>A0A9N8ZYR7</accession>
<feature type="region of interest" description="Disordered" evidence="8">
    <location>
        <begin position="1"/>
        <end position="61"/>
    </location>
</feature>
<dbReference type="GO" id="GO:0010997">
    <property type="term" value="F:anaphase-promoting complex binding"/>
    <property type="evidence" value="ECO:0007669"/>
    <property type="project" value="InterPro"/>
</dbReference>
<reference evidence="10" key="1">
    <citation type="submission" date="2021-06" db="EMBL/GenBank/DDBJ databases">
        <authorList>
            <person name="Kallberg Y."/>
            <person name="Tangrot J."/>
            <person name="Rosling A."/>
        </authorList>
    </citation>
    <scope>NUCLEOTIDE SEQUENCE</scope>
    <source>
        <strain evidence="10">87-6 pot B 2015</strain>
    </source>
</reference>
<dbReference type="InterPro" id="IPR033010">
    <property type="entry name" value="Cdc20/Fizzy"/>
</dbReference>
<dbReference type="GO" id="GO:0031145">
    <property type="term" value="P:anaphase-promoting complex-dependent catabolic process"/>
    <property type="evidence" value="ECO:0007669"/>
    <property type="project" value="TreeGrafter"/>
</dbReference>
<keyword evidence="3" id="KW-0132">Cell division</keyword>
<dbReference type="PANTHER" id="PTHR19918:SF8">
    <property type="entry name" value="FI02843P"/>
    <property type="match status" value="1"/>
</dbReference>
<comment type="caution">
    <text evidence="10">The sequence shown here is derived from an EMBL/GenBank/DDBJ whole genome shotgun (WGS) entry which is preliminary data.</text>
</comment>
<organism evidence="10 11">
    <name type="scientific">Funneliformis mosseae</name>
    <name type="common">Endomycorrhizal fungus</name>
    <name type="synonym">Glomus mosseae</name>
    <dbReference type="NCBI Taxonomy" id="27381"/>
    <lineage>
        <taxon>Eukaryota</taxon>
        <taxon>Fungi</taxon>
        <taxon>Fungi incertae sedis</taxon>
        <taxon>Mucoromycota</taxon>
        <taxon>Glomeromycotina</taxon>
        <taxon>Glomeromycetes</taxon>
        <taxon>Glomerales</taxon>
        <taxon>Glomeraceae</taxon>
        <taxon>Funneliformis</taxon>
    </lineage>
</organism>
<dbReference type="Gene3D" id="2.130.10.10">
    <property type="entry name" value="YVTN repeat-like/Quinoprotein amine dehydrogenase"/>
    <property type="match status" value="1"/>
</dbReference>
<dbReference type="GO" id="GO:1990757">
    <property type="term" value="F:ubiquitin ligase activator activity"/>
    <property type="evidence" value="ECO:0007669"/>
    <property type="project" value="TreeGrafter"/>
</dbReference>
<proteinExistence type="inferred from homology"/>
<sequence>MSTNKKYSVKLATSNPPQLQSTFPITTTPRKRSPRSRITTPTRSGLTSPYRAKSVSGSPKTSNVSQCDLTKVFKSCKKKSPKSIIKREVLKLDVVANDWTGAATPSKGKKNKPQLDRFIPVHEIMGDLSEQLKIPQRETGREYLNSHEFEYQEKLAEACGVALEKRILAFKPEPPSSQKEDLRQLYNRPTKPNASVQFKRRILTSPERVLDAPGLLDDYYLNLLDWNIKNMVAIGLDQCVYIWNADTGNVTSLERTGPSDYIASLSWSGNGDYLAVGTSDGDIQIWDVLKEQKIRSMMGHTARVGVLTWNKHIISSGCKDGQIWNHDIRIAHHKVAELIDHTSEVCGLKWHYNGDQLASGGNDNRVNIWDSRSSTPKLTKNNHVAAVKALAWCPWQSHLLATGGGSYDRHIHFWNVNSGARVKSIDTGSQVTSLIWSKDFKELLSTHGFPNHNMAIWSYPTLNKVADIPAHESRILHSAISPDKQVVSTAASDENLKFWRVFQSEKKSDKSKNGDKENVGTVFDGLTIR</sequence>
<protein>
    <submittedName>
        <fullName evidence="10">10703_t:CDS:1</fullName>
    </submittedName>
</protein>
<dbReference type="GO" id="GO:0005680">
    <property type="term" value="C:anaphase-promoting complex"/>
    <property type="evidence" value="ECO:0007669"/>
    <property type="project" value="TreeGrafter"/>
</dbReference>
<evidence type="ECO:0000256" key="1">
    <source>
        <dbReference type="ARBA" id="ARBA00006445"/>
    </source>
</evidence>
<dbReference type="PROSITE" id="PS50294">
    <property type="entry name" value="WD_REPEATS_REGION"/>
    <property type="match status" value="3"/>
</dbReference>
<dbReference type="InterPro" id="IPR001680">
    <property type="entry name" value="WD40_rpt"/>
</dbReference>
<evidence type="ECO:0000256" key="2">
    <source>
        <dbReference type="ARBA" id="ARBA00022574"/>
    </source>
</evidence>
<dbReference type="AlphaFoldDB" id="A0A9N8ZYR7"/>
<evidence type="ECO:0000256" key="8">
    <source>
        <dbReference type="SAM" id="MobiDB-lite"/>
    </source>
</evidence>
<keyword evidence="5" id="KW-0498">Mitosis</keyword>
<evidence type="ECO:0000256" key="4">
    <source>
        <dbReference type="ARBA" id="ARBA00022737"/>
    </source>
</evidence>
<dbReference type="PROSITE" id="PS50082">
    <property type="entry name" value="WD_REPEATS_2"/>
    <property type="match status" value="3"/>
</dbReference>
<evidence type="ECO:0000259" key="9">
    <source>
        <dbReference type="Pfam" id="PF24807"/>
    </source>
</evidence>
<evidence type="ECO:0000256" key="5">
    <source>
        <dbReference type="ARBA" id="ARBA00022776"/>
    </source>
</evidence>
<dbReference type="FunFam" id="2.130.10.10:FF:000098">
    <property type="entry name" value="WD repeat-containing protein slp1"/>
    <property type="match status" value="1"/>
</dbReference>
<dbReference type="Proteomes" id="UP000789375">
    <property type="component" value="Unassembled WGS sequence"/>
</dbReference>
<feature type="repeat" description="WD" evidence="7">
    <location>
        <begin position="468"/>
        <end position="509"/>
    </location>
</feature>
<name>A0A9N8ZYR7_FUNMO</name>
<evidence type="ECO:0000256" key="7">
    <source>
        <dbReference type="PROSITE-ProRule" id="PRU00221"/>
    </source>
</evidence>
<keyword evidence="6" id="KW-0131">Cell cycle</keyword>
<keyword evidence="11" id="KW-1185">Reference proteome</keyword>
<dbReference type="GO" id="GO:0051301">
    <property type="term" value="P:cell division"/>
    <property type="evidence" value="ECO:0007669"/>
    <property type="project" value="UniProtKB-KW"/>
</dbReference>
<dbReference type="SMART" id="SM00320">
    <property type="entry name" value="WD40"/>
    <property type="match status" value="6"/>
</dbReference>
<dbReference type="EMBL" id="CAJVPP010000787">
    <property type="protein sequence ID" value="CAG8512032.1"/>
    <property type="molecule type" value="Genomic_DNA"/>
</dbReference>
<feature type="repeat" description="WD" evidence="7">
    <location>
        <begin position="255"/>
        <end position="296"/>
    </location>
</feature>
<evidence type="ECO:0000256" key="3">
    <source>
        <dbReference type="ARBA" id="ARBA00022618"/>
    </source>
</evidence>
<dbReference type="GO" id="GO:1905786">
    <property type="term" value="P:positive regulation of anaphase-promoting complex-dependent catabolic process"/>
    <property type="evidence" value="ECO:0007669"/>
    <property type="project" value="TreeGrafter"/>
</dbReference>
<keyword evidence="4" id="KW-0677">Repeat</keyword>
<dbReference type="PANTHER" id="PTHR19918">
    <property type="entry name" value="CELL DIVISION CYCLE 20 CDC20 FIZZY -RELATED"/>
    <property type="match status" value="1"/>
</dbReference>
<dbReference type="InterPro" id="IPR019775">
    <property type="entry name" value="WD40_repeat_CS"/>
</dbReference>
<dbReference type="InterPro" id="IPR036322">
    <property type="entry name" value="WD40_repeat_dom_sf"/>
</dbReference>
<gene>
    <name evidence="10" type="ORF">FMOSSE_LOCUS4587</name>
</gene>
<feature type="domain" description="CDC20/Fizzy WD40" evidence="9">
    <location>
        <begin position="210"/>
        <end position="499"/>
    </location>
</feature>
<evidence type="ECO:0000256" key="6">
    <source>
        <dbReference type="ARBA" id="ARBA00023306"/>
    </source>
</evidence>
<dbReference type="InterPro" id="IPR056150">
    <property type="entry name" value="WD40_CDC20-Fz"/>
</dbReference>